<dbReference type="AlphaFoldDB" id="A0A9N9HBT5"/>
<dbReference type="Proteomes" id="UP000789405">
    <property type="component" value="Unassembled WGS sequence"/>
</dbReference>
<dbReference type="OrthoDB" id="2437557at2759"/>
<keyword evidence="3" id="KW-1185">Reference proteome</keyword>
<reference evidence="2" key="1">
    <citation type="submission" date="2021-06" db="EMBL/GenBank/DDBJ databases">
        <authorList>
            <person name="Kallberg Y."/>
            <person name="Tangrot J."/>
            <person name="Rosling A."/>
        </authorList>
    </citation>
    <scope>NUCLEOTIDE SEQUENCE</scope>
    <source>
        <strain evidence="2">MA453B</strain>
    </source>
</reference>
<sequence length="127" mass="14461">MNSKLESRSWRRVERILLQPQNDLSPKELVDITEFVTSGAVPEVLLTIDDPIPASFKLSEDRKTDAFLDEMNKKNVSDNIRQRNREKKLQCELACLLINSKPEDKVSCEEKGDQTGSALSRNPPLHL</sequence>
<evidence type="ECO:0000256" key="1">
    <source>
        <dbReference type="SAM" id="MobiDB-lite"/>
    </source>
</evidence>
<protein>
    <submittedName>
        <fullName evidence="2">20322_t:CDS:1</fullName>
    </submittedName>
</protein>
<organism evidence="2 3">
    <name type="scientific">Dentiscutata erythropus</name>
    <dbReference type="NCBI Taxonomy" id="1348616"/>
    <lineage>
        <taxon>Eukaryota</taxon>
        <taxon>Fungi</taxon>
        <taxon>Fungi incertae sedis</taxon>
        <taxon>Mucoromycota</taxon>
        <taxon>Glomeromycotina</taxon>
        <taxon>Glomeromycetes</taxon>
        <taxon>Diversisporales</taxon>
        <taxon>Gigasporaceae</taxon>
        <taxon>Dentiscutata</taxon>
    </lineage>
</organism>
<comment type="caution">
    <text evidence="2">The sequence shown here is derived from an EMBL/GenBank/DDBJ whole genome shotgun (WGS) entry which is preliminary data.</text>
</comment>
<name>A0A9N9HBT5_9GLOM</name>
<feature type="non-terminal residue" evidence="2">
    <location>
        <position position="127"/>
    </location>
</feature>
<dbReference type="EMBL" id="CAJVPY010006953">
    <property type="protein sequence ID" value="CAG8672508.1"/>
    <property type="molecule type" value="Genomic_DNA"/>
</dbReference>
<evidence type="ECO:0000313" key="2">
    <source>
        <dbReference type="EMBL" id="CAG8672508.1"/>
    </source>
</evidence>
<accession>A0A9N9HBT5</accession>
<feature type="compositionally biased region" description="Basic and acidic residues" evidence="1">
    <location>
        <begin position="104"/>
        <end position="113"/>
    </location>
</feature>
<proteinExistence type="predicted"/>
<evidence type="ECO:0000313" key="3">
    <source>
        <dbReference type="Proteomes" id="UP000789405"/>
    </source>
</evidence>
<gene>
    <name evidence="2" type="ORF">DERYTH_LOCUS11326</name>
</gene>
<feature type="region of interest" description="Disordered" evidence="1">
    <location>
        <begin position="104"/>
        <end position="127"/>
    </location>
</feature>